<keyword evidence="3" id="KW-1185">Reference proteome</keyword>
<proteinExistence type="predicted"/>
<accession>A0A7X6MY83</accession>
<organism evidence="2 3">
    <name type="scientific">Streptococcus ovuberis</name>
    <dbReference type="NCBI Taxonomy" id="1936207"/>
    <lineage>
        <taxon>Bacteria</taxon>
        <taxon>Bacillati</taxon>
        <taxon>Bacillota</taxon>
        <taxon>Bacilli</taxon>
        <taxon>Lactobacillales</taxon>
        <taxon>Streptococcaceae</taxon>
        <taxon>Streptococcus</taxon>
    </lineage>
</organism>
<dbReference type="RefSeq" id="WP_168549360.1">
    <property type="nucleotide sequence ID" value="NZ_JAAXPR010000011.1"/>
</dbReference>
<name>A0A7X6MY83_9STRE</name>
<evidence type="ECO:0000313" key="2">
    <source>
        <dbReference type="EMBL" id="NKZ20607.1"/>
    </source>
</evidence>
<dbReference type="Proteomes" id="UP000522720">
    <property type="component" value="Unassembled WGS sequence"/>
</dbReference>
<gene>
    <name evidence="2" type="ORF">HF992_07105</name>
</gene>
<comment type="caution">
    <text evidence="2">The sequence shown here is derived from an EMBL/GenBank/DDBJ whole genome shotgun (WGS) entry which is preliminary data.</text>
</comment>
<evidence type="ECO:0000256" key="1">
    <source>
        <dbReference type="SAM" id="Phobius"/>
    </source>
</evidence>
<feature type="transmembrane region" description="Helical" evidence="1">
    <location>
        <begin position="9"/>
        <end position="25"/>
    </location>
</feature>
<sequence length="68" mass="8329">MAPKLKKRWPFWLIFLIYFLISSWLKKLPIIGGFLGFIELIAWLLFIGSILYYIARYVYLWFSIHRDE</sequence>
<keyword evidence="1" id="KW-0472">Membrane</keyword>
<protein>
    <submittedName>
        <fullName evidence="2">Uncharacterized protein</fullName>
    </submittedName>
</protein>
<feature type="transmembrane region" description="Helical" evidence="1">
    <location>
        <begin position="31"/>
        <end position="55"/>
    </location>
</feature>
<evidence type="ECO:0000313" key="3">
    <source>
        <dbReference type="Proteomes" id="UP000522720"/>
    </source>
</evidence>
<dbReference type="AlphaFoldDB" id="A0A7X6MY83"/>
<reference evidence="2 3" key="1">
    <citation type="submission" date="2020-04" db="EMBL/GenBank/DDBJ databases">
        <title>MicrobeNet Type strains.</title>
        <authorList>
            <person name="Nicholson A.C."/>
        </authorList>
    </citation>
    <scope>NUCLEOTIDE SEQUENCE [LARGE SCALE GENOMIC DNA]</scope>
    <source>
        <strain evidence="2 3">CCUG 69612</strain>
    </source>
</reference>
<keyword evidence="1" id="KW-1133">Transmembrane helix</keyword>
<dbReference type="EMBL" id="JAAXPR010000011">
    <property type="protein sequence ID" value="NKZ20607.1"/>
    <property type="molecule type" value="Genomic_DNA"/>
</dbReference>
<keyword evidence="1" id="KW-0812">Transmembrane</keyword>